<organism evidence="2 3">
    <name type="scientific">Panagrolaimus davidi</name>
    <dbReference type="NCBI Taxonomy" id="227884"/>
    <lineage>
        <taxon>Eukaryota</taxon>
        <taxon>Metazoa</taxon>
        <taxon>Ecdysozoa</taxon>
        <taxon>Nematoda</taxon>
        <taxon>Chromadorea</taxon>
        <taxon>Rhabditida</taxon>
        <taxon>Tylenchina</taxon>
        <taxon>Panagrolaimomorpha</taxon>
        <taxon>Panagrolaimoidea</taxon>
        <taxon>Panagrolaimidae</taxon>
        <taxon>Panagrolaimus</taxon>
    </lineage>
</organism>
<evidence type="ECO:0000313" key="3">
    <source>
        <dbReference type="WBParaSite" id="PDA_v2.g16683.t1"/>
    </source>
</evidence>
<dbReference type="SMART" id="SM00225">
    <property type="entry name" value="BTB"/>
    <property type="match status" value="1"/>
</dbReference>
<proteinExistence type="predicted"/>
<dbReference type="CDD" id="cd18186">
    <property type="entry name" value="BTB_POZ_ZBTB_KLHL-like"/>
    <property type="match status" value="1"/>
</dbReference>
<dbReference type="PANTHER" id="PTHR24410:SF23">
    <property type="entry name" value="BTB DOMAIN-CONTAINING PROTEIN-RELATED"/>
    <property type="match status" value="1"/>
</dbReference>
<dbReference type="Pfam" id="PF00651">
    <property type="entry name" value="BTB"/>
    <property type="match status" value="1"/>
</dbReference>
<dbReference type="Gene3D" id="3.30.710.10">
    <property type="entry name" value="Potassium Channel Kv1.1, Chain A"/>
    <property type="match status" value="1"/>
</dbReference>
<dbReference type="PROSITE" id="PS50097">
    <property type="entry name" value="BTB"/>
    <property type="match status" value="1"/>
</dbReference>
<dbReference type="InterPro" id="IPR011333">
    <property type="entry name" value="SKP1/BTB/POZ_sf"/>
</dbReference>
<name>A0A914PEP5_9BILA</name>
<dbReference type="CDD" id="cd00121">
    <property type="entry name" value="MATH"/>
    <property type="match status" value="1"/>
</dbReference>
<dbReference type="PANTHER" id="PTHR24410">
    <property type="entry name" value="HL07962P-RELATED"/>
    <property type="match status" value="1"/>
</dbReference>
<evidence type="ECO:0000313" key="2">
    <source>
        <dbReference type="Proteomes" id="UP000887578"/>
    </source>
</evidence>
<keyword evidence="2" id="KW-1185">Reference proteome</keyword>
<reference evidence="3" key="1">
    <citation type="submission" date="2022-11" db="UniProtKB">
        <authorList>
            <consortium name="WormBaseParasite"/>
        </authorList>
    </citation>
    <scope>IDENTIFICATION</scope>
</reference>
<accession>A0A914PEP5</accession>
<dbReference type="WBParaSite" id="PDA_v2.g16683.t1">
    <property type="protein sequence ID" value="PDA_v2.g16683.t1"/>
    <property type="gene ID" value="PDA_v2.g16683"/>
</dbReference>
<dbReference type="AlphaFoldDB" id="A0A914PEP5"/>
<dbReference type="InterPro" id="IPR000210">
    <property type="entry name" value="BTB/POZ_dom"/>
</dbReference>
<dbReference type="InterPro" id="IPR051481">
    <property type="entry name" value="BTB-POZ/Galectin-3-binding"/>
</dbReference>
<dbReference type="InterPro" id="IPR002083">
    <property type="entry name" value="MATH/TRAF_dom"/>
</dbReference>
<dbReference type="SUPFAM" id="SSF49599">
    <property type="entry name" value="TRAF domain-like"/>
    <property type="match status" value="1"/>
</dbReference>
<dbReference type="SUPFAM" id="SSF54695">
    <property type="entry name" value="POZ domain"/>
    <property type="match status" value="1"/>
</dbReference>
<protein>
    <submittedName>
        <fullName evidence="3">BTB domain-containing protein</fullName>
    </submittedName>
</protein>
<evidence type="ECO:0000259" key="1">
    <source>
        <dbReference type="PROSITE" id="PS50097"/>
    </source>
</evidence>
<feature type="domain" description="BTB" evidence="1">
    <location>
        <begin position="158"/>
        <end position="217"/>
    </location>
</feature>
<dbReference type="Proteomes" id="UP000887578">
    <property type="component" value="Unplaced"/>
</dbReference>
<sequence>MENIFEQECNFEMKWIIPRSKFEAVKNLHYCKSDIFKAAIPGVTFALRLNPNGIENVNGNTYICLCLNIGMMESVYCNFTISIKSAACSKNFIRNFETSSNFGGAITGRQEFENPAAFCDNNVIVELEGKMKGTGLKIDIERKKHVPLIQALVDRSDMDVTLHTADQEIKVHKYILTNRSQVFTKMLKCKKDEFIKLSEFSTPVVKAVIDFCYGKDIKGLINLQNAVEFLGFSDKFKMEDLKNTTEEYLIQQISDENVCRLSNKSVEFNAKLLRECCICFLLLKKPDEISNILNWEILDKEICQEIVQRALAFVSKNCFF</sequence>